<reference evidence="1 2" key="1">
    <citation type="submission" date="2016-02" db="EMBL/GenBank/DDBJ databases">
        <title>Anaerosporomusa subterraneum gen. nov., sp. nov., a spore-forming obligate anaerobe isolated from saprolite.</title>
        <authorList>
            <person name="Choi J.K."/>
            <person name="Shah M."/>
            <person name="Yee N."/>
        </authorList>
    </citation>
    <scope>NUCLEOTIDE SEQUENCE [LARGE SCALE GENOMIC DNA]</scope>
    <source>
        <strain evidence="1 2">RU4</strain>
    </source>
</reference>
<evidence type="ECO:0000313" key="2">
    <source>
        <dbReference type="Proteomes" id="UP000076268"/>
    </source>
</evidence>
<name>A0A154BS89_ANASB</name>
<evidence type="ECO:0000313" key="1">
    <source>
        <dbReference type="EMBL" id="KYZ76735.1"/>
    </source>
</evidence>
<gene>
    <name evidence="1" type="ORF">AXX12_10005</name>
</gene>
<dbReference type="OrthoDB" id="5614404at2"/>
<comment type="caution">
    <text evidence="1">The sequence shown here is derived from an EMBL/GenBank/DDBJ whole genome shotgun (WGS) entry which is preliminary data.</text>
</comment>
<keyword evidence="2" id="KW-1185">Reference proteome</keyword>
<proteinExistence type="predicted"/>
<accession>A0A154BS89</accession>
<protein>
    <recommendedName>
        <fullName evidence="3">Chemotaxis phosphatase CheX-like domain-containing protein</fullName>
    </recommendedName>
</protein>
<evidence type="ECO:0008006" key="3">
    <source>
        <dbReference type="Google" id="ProtNLM"/>
    </source>
</evidence>
<dbReference type="Proteomes" id="UP000076268">
    <property type="component" value="Unassembled WGS sequence"/>
</dbReference>
<dbReference type="EMBL" id="LSGP01000017">
    <property type="protein sequence ID" value="KYZ76735.1"/>
    <property type="molecule type" value="Genomic_DNA"/>
</dbReference>
<dbReference type="STRING" id="1794912.AXX12_10005"/>
<organism evidence="1 2">
    <name type="scientific">Anaerosporomusa subterranea</name>
    <dbReference type="NCBI Taxonomy" id="1794912"/>
    <lineage>
        <taxon>Bacteria</taxon>
        <taxon>Bacillati</taxon>
        <taxon>Bacillota</taxon>
        <taxon>Negativicutes</taxon>
        <taxon>Acetonemataceae</taxon>
        <taxon>Anaerosporomusa</taxon>
    </lineage>
</organism>
<sequence length="293" mass="32556">MYNQFFGQFLLQKGLLTAEQLCCVFEDEASVRVKLGVLAIDKGWMTAVEVREIHDLQKTMDQRFGDLAVSKGYLNSFQVEELLQAQRSRHLSLSQAILDRGYLNLAELTPVLELYKAEAALGIDDSKEDFDSILPLVLDLSKLGQVQQDLYPLYTGLFLRNIVRFLQVTPVLEKADELTGKTDDWFVSQTLKIDNKQLLTGLILPEKTLVQLAVAYSGEAITGVNDLALDAAAEFLNLNNGMFSITICNRGSEAEMLPQKVEQAPGLSVKQGYAMSIVTPLGRLQLVIAEPKL</sequence>
<dbReference type="RefSeq" id="WP_066242711.1">
    <property type="nucleotide sequence ID" value="NZ_LSGP01000017.1"/>
</dbReference>
<dbReference type="AlphaFoldDB" id="A0A154BS89"/>